<dbReference type="STRING" id="74557.A0A1V9YK00"/>
<comment type="similarity">
    <text evidence="1">Belongs to the SMG8 family.</text>
</comment>
<dbReference type="PANTHER" id="PTHR13091:SF0">
    <property type="entry name" value="NONSENSE-MEDIATED MRNA DECAY FACTOR SMG8"/>
    <property type="match status" value="1"/>
</dbReference>
<dbReference type="Pfam" id="PF10220">
    <property type="entry name" value="Smg8_Smg9"/>
    <property type="match status" value="2"/>
</dbReference>
<evidence type="ECO:0000256" key="3">
    <source>
        <dbReference type="ARBA" id="ARBA00029509"/>
    </source>
</evidence>
<dbReference type="EMBL" id="JNBS01003578">
    <property type="protein sequence ID" value="OQR86039.1"/>
    <property type="molecule type" value="Genomic_DNA"/>
</dbReference>
<accession>A0A1V9YK00</accession>
<evidence type="ECO:0000313" key="4">
    <source>
        <dbReference type="EMBL" id="OQR86039.1"/>
    </source>
</evidence>
<dbReference type="PANTHER" id="PTHR13091">
    <property type="entry name" value="AMPLIFIED IN BREAST CANCER 2-RELATED"/>
    <property type="match status" value="1"/>
</dbReference>
<gene>
    <name evidence="4" type="ORF">THRCLA_10585</name>
</gene>
<keyword evidence="2" id="KW-0866">Nonsense-mediated mRNA decay</keyword>
<organism evidence="4 5">
    <name type="scientific">Thraustotheca clavata</name>
    <dbReference type="NCBI Taxonomy" id="74557"/>
    <lineage>
        <taxon>Eukaryota</taxon>
        <taxon>Sar</taxon>
        <taxon>Stramenopiles</taxon>
        <taxon>Oomycota</taxon>
        <taxon>Saprolegniomycetes</taxon>
        <taxon>Saprolegniales</taxon>
        <taxon>Achlyaceae</taxon>
        <taxon>Thraustotheca</taxon>
    </lineage>
</organism>
<dbReference type="InterPro" id="IPR019354">
    <property type="entry name" value="SMG8-like"/>
</dbReference>
<proteinExistence type="inferred from homology"/>
<name>A0A1V9YK00_9STRA</name>
<dbReference type="OrthoDB" id="63589at2759"/>
<protein>
    <recommendedName>
        <fullName evidence="3">Nonsense-mediated mRNA decay factor SMG8</fullName>
    </recommendedName>
</protein>
<evidence type="ECO:0000256" key="2">
    <source>
        <dbReference type="ARBA" id="ARBA00023161"/>
    </source>
</evidence>
<comment type="caution">
    <text evidence="4">The sequence shown here is derived from an EMBL/GenBank/DDBJ whole genome shotgun (WGS) entry which is preliminary data.</text>
</comment>
<keyword evidence="5" id="KW-1185">Reference proteome</keyword>
<reference evidence="4 5" key="1">
    <citation type="journal article" date="2014" name="Genome Biol. Evol.">
        <title>The secreted proteins of Achlya hypogyna and Thraustotheca clavata identify the ancestral oomycete secretome and reveal gene acquisitions by horizontal gene transfer.</title>
        <authorList>
            <person name="Misner I."/>
            <person name="Blouin N."/>
            <person name="Leonard G."/>
            <person name="Richards T.A."/>
            <person name="Lane C.E."/>
        </authorList>
    </citation>
    <scope>NUCLEOTIDE SEQUENCE [LARGE SCALE GENOMIC DNA]</scope>
    <source>
        <strain evidence="4 5">ATCC 34112</strain>
    </source>
</reference>
<evidence type="ECO:0000256" key="1">
    <source>
        <dbReference type="ARBA" id="ARBA00006443"/>
    </source>
</evidence>
<dbReference type="GO" id="GO:0000184">
    <property type="term" value="P:nuclear-transcribed mRNA catabolic process, nonsense-mediated decay"/>
    <property type="evidence" value="ECO:0007669"/>
    <property type="project" value="UniProtKB-KW"/>
</dbReference>
<dbReference type="Proteomes" id="UP000243217">
    <property type="component" value="Unassembled WGS sequence"/>
</dbReference>
<sequence>MRELALVPWTSEVKVASDDAVVAIGITGTNVEATVRFANRLLGRCAFRASEIAQGVDVRTYFDDERHLGVVLGLNRGNELMDMTQYELQQAKLMLYLMTCCHLVYIVKDDGRINSTMTTKYRILSNAKYHLMQYIKQYMKNTKNGMFNAYTPGKIVPIVSFVCPLPTEINMRSNKGRSTMMAFCKAMETRIQATIKPLRSNTTSIVRAKDHLNQINTTGKDRRLFVLDPNHTVVAVSRKVACCDLNLLERMAFVIDRVDIGNGTTKQKQLFQLLDDEDTIGVPHTIQYVSKFIDFMLQIGGDDNVLTMNSWLRHAQLIARWLFVDNVIFAPPTELMSDIDARDSTPLTFFESLDIVGTFAKDMCAREFPPAIKRYLSERPEACTSSGHKYRVEKTIQEFKRSVGYTNPLISEFIDRIEASCKEIWINGRRLCDNRPCLSLIEKDEDIESHKHLSGVYISVACQCGLSRFRAPDAFSAESNNESQWQMSCCLSHDTLSSASNTSLLWLGDCSLYKPNEGFYTLMDGFISKFGCLSPWYREASGIGTKRMKKNPKAHDNELVAFAGMEYECCMGHRFFFSTSTTSPQDNIWPGCDMAIYVQCFQCAVSKQADKAAEHAQLRRVYIVTPPVQTKSLNLHLSIKMEDTDQVIYIFDYAGLPHSSTICCCLPYVFTTEQTCFHHGAALKLHSQILSLQG</sequence>
<evidence type="ECO:0000313" key="5">
    <source>
        <dbReference type="Proteomes" id="UP000243217"/>
    </source>
</evidence>
<dbReference type="AlphaFoldDB" id="A0A1V9YK00"/>